<evidence type="ECO:0000256" key="2">
    <source>
        <dbReference type="ARBA" id="ARBA00022630"/>
    </source>
</evidence>
<dbReference type="Pfam" id="PF01494">
    <property type="entry name" value="FAD_binding_3"/>
    <property type="match status" value="1"/>
</dbReference>
<protein>
    <submittedName>
        <fullName evidence="7">3-hydroxybenzoate 6-monooxygenase</fullName>
        <ecNumber evidence="7">1.14.13.24</ecNumber>
    </submittedName>
</protein>
<organism evidence="7 8">
    <name type="scientific">Variovorax rhizosphaerae</name>
    <dbReference type="NCBI Taxonomy" id="1836200"/>
    <lineage>
        <taxon>Bacteria</taxon>
        <taxon>Pseudomonadati</taxon>
        <taxon>Pseudomonadota</taxon>
        <taxon>Betaproteobacteria</taxon>
        <taxon>Burkholderiales</taxon>
        <taxon>Comamonadaceae</taxon>
        <taxon>Variovorax</taxon>
    </lineage>
</organism>
<proteinExistence type="predicted"/>
<sequence>MTHSERASVLLVGGGIGGLATALSLARLGLRVELLEQSSSIGEIGAGLQLGPNAFAALDALGVGDEVRRKAVFTDRLVMMDAVDATEVASVPVGESFRKRFGNPYAVSHRADLHGAIFDAVRSDPRIRFHTGAAVADVDIRDDGVTVTTKDGRRFSADAVVGCDGVKSVVRAKLVGDEARVSGHVVYRAVVPAADMPPELRLNAPVVWAGPDCHLVHYPLRAGEQYNLVVTFHSRDKEEWGVTEGSKEEVLSYFQDIHATPRQLLDRPTSWKRWSTADREPVLDWGKGAATLIGDAAHPMMQYLAQGACMALEDAVTLGEAIRACRSLDGVDDLPRAFRLYESARVARTARVVLSVREMGRLYHAKGVERIVRNSLWPGRSEQRFHDAVEWLYGWRPEHCLDAATVQPAPQESRFQQETAETS</sequence>
<dbReference type="Proteomes" id="UP001385892">
    <property type="component" value="Unassembled WGS sequence"/>
</dbReference>
<accession>A0ABU8WJ13</accession>
<evidence type="ECO:0000256" key="4">
    <source>
        <dbReference type="ARBA" id="ARBA00023002"/>
    </source>
</evidence>
<dbReference type="SUPFAM" id="SSF54373">
    <property type="entry name" value="FAD-linked reductases, C-terminal domain"/>
    <property type="match status" value="1"/>
</dbReference>
<comment type="cofactor">
    <cofactor evidence="1">
        <name>FAD</name>
        <dbReference type="ChEBI" id="CHEBI:57692"/>
    </cofactor>
</comment>
<dbReference type="PANTHER" id="PTHR13789">
    <property type="entry name" value="MONOOXYGENASE"/>
    <property type="match status" value="1"/>
</dbReference>
<gene>
    <name evidence="7" type="ORF">WKW82_12735</name>
</gene>
<evidence type="ECO:0000313" key="7">
    <source>
        <dbReference type="EMBL" id="MEJ8847517.1"/>
    </source>
</evidence>
<dbReference type="NCBIfam" id="NF006021">
    <property type="entry name" value="PRK08163.1"/>
    <property type="match status" value="1"/>
</dbReference>
<evidence type="ECO:0000259" key="6">
    <source>
        <dbReference type="Pfam" id="PF01494"/>
    </source>
</evidence>
<evidence type="ECO:0000256" key="1">
    <source>
        <dbReference type="ARBA" id="ARBA00001974"/>
    </source>
</evidence>
<reference evidence="7 8" key="1">
    <citation type="submission" date="2024-03" db="EMBL/GenBank/DDBJ databases">
        <title>Novel species of the genus Variovorax.</title>
        <authorList>
            <person name="Liu Q."/>
            <person name="Xin Y.-H."/>
        </authorList>
    </citation>
    <scope>NUCLEOTIDE SEQUENCE [LARGE SCALE GENOMIC DNA]</scope>
    <source>
        <strain evidence="7 8">KACC 18900</strain>
    </source>
</reference>
<dbReference type="Gene3D" id="3.50.50.60">
    <property type="entry name" value="FAD/NAD(P)-binding domain"/>
    <property type="match status" value="1"/>
</dbReference>
<dbReference type="InterPro" id="IPR036188">
    <property type="entry name" value="FAD/NAD-bd_sf"/>
</dbReference>
<comment type="caution">
    <text evidence="7">The sequence shown here is derived from an EMBL/GenBank/DDBJ whole genome shotgun (WGS) entry which is preliminary data.</text>
</comment>
<keyword evidence="4 7" id="KW-0560">Oxidoreductase</keyword>
<keyword evidence="3" id="KW-0274">FAD</keyword>
<keyword evidence="8" id="KW-1185">Reference proteome</keyword>
<dbReference type="InterPro" id="IPR050493">
    <property type="entry name" value="FAD-dep_Monooxygenase_BioMet"/>
</dbReference>
<dbReference type="EC" id="1.14.13.24" evidence="7"/>
<evidence type="ECO:0000256" key="5">
    <source>
        <dbReference type="ARBA" id="ARBA00023033"/>
    </source>
</evidence>
<feature type="domain" description="FAD-binding" evidence="6">
    <location>
        <begin position="7"/>
        <end position="326"/>
    </location>
</feature>
<name>A0ABU8WJ13_9BURK</name>
<dbReference type="InterPro" id="IPR002938">
    <property type="entry name" value="FAD-bd"/>
</dbReference>
<dbReference type="PANTHER" id="PTHR13789:SF318">
    <property type="entry name" value="GERANYLGERANYL DIPHOSPHATE REDUCTASE"/>
    <property type="match status" value="1"/>
</dbReference>
<dbReference type="PRINTS" id="PR00420">
    <property type="entry name" value="RNGMNOXGNASE"/>
</dbReference>
<dbReference type="EMBL" id="JBBKZT010000005">
    <property type="protein sequence ID" value="MEJ8847517.1"/>
    <property type="molecule type" value="Genomic_DNA"/>
</dbReference>
<keyword evidence="5" id="KW-0503">Monooxygenase</keyword>
<keyword evidence="2" id="KW-0285">Flavoprotein</keyword>
<evidence type="ECO:0000313" key="8">
    <source>
        <dbReference type="Proteomes" id="UP001385892"/>
    </source>
</evidence>
<evidence type="ECO:0000256" key="3">
    <source>
        <dbReference type="ARBA" id="ARBA00022827"/>
    </source>
</evidence>
<dbReference type="RefSeq" id="WP_340342647.1">
    <property type="nucleotide sequence ID" value="NZ_JBBKZT010000005.1"/>
</dbReference>
<dbReference type="SUPFAM" id="SSF51905">
    <property type="entry name" value="FAD/NAD(P)-binding domain"/>
    <property type="match status" value="1"/>
</dbReference>
<dbReference type="GO" id="GO:0018669">
    <property type="term" value="F:3-hydroxybenzoate 6-monooxygenase activity"/>
    <property type="evidence" value="ECO:0007669"/>
    <property type="project" value="UniProtKB-EC"/>
</dbReference>